<gene>
    <name evidence="2" type="ORF">NEZAVI_LOCUS4902</name>
</gene>
<evidence type="ECO:0000313" key="2">
    <source>
        <dbReference type="EMBL" id="CAH1394386.1"/>
    </source>
</evidence>
<organism evidence="2 3">
    <name type="scientific">Nezara viridula</name>
    <name type="common">Southern green stink bug</name>
    <name type="synonym">Cimex viridulus</name>
    <dbReference type="NCBI Taxonomy" id="85310"/>
    <lineage>
        <taxon>Eukaryota</taxon>
        <taxon>Metazoa</taxon>
        <taxon>Ecdysozoa</taxon>
        <taxon>Arthropoda</taxon>
        <taxon>Hexapoda</taxon>
        <taxon>Insecta</taxon>
        <taxon>Pterygota</taxon>
        <taxon>Neoptera</taxon>
        <taxon>Paraneoptera</taxon>
        <taxon>Hemiptera</taxon>
        <taxon>Heteroptera</taxon>
        <taxon>Panheteroptera</taxon>
        <taxon>Pentatomomorpha</taxon>
        <taxon>Pentatomoidea</taxon>
        <taxon>Pentatomidae</taxon>
        <taxon>Pentatominae</taxon>
        <taxon>Nezara</taxon>
    </lineage>
</organism>
<dbReference type="AlphaFoldDB" id="A0A9P0EHU6"/>
<sequence>MTNVQVRFVKKMWHIMNAIAQRLIFTSRPFNEFCKVTGIFHKHIAPGHPYLPTDQWNACPDFETQAGSNERQASDNTSKNVHHQPCLRDIVTFPKPLPVQSSASSSAENSPPSEILPSIFNANEHLHHSSRLHHLPGYLKDYIVPKHLK</sequence>
<reference evidence="2" key="1">
    <citation type="submission" date="2022-01" db="EMBL/GenBank/DDBJ databases">
        <authorList>
            <person name="King R."/>
        </authorList>
    </citation>
    <scope>NUCLEOTIDE SEQUENCE</scope>
</reference>
<evidence type="ECO:0000313" key="3">
    <source>
        <dbReference type="Proteomes" id="UP001152798"/>
    </source>
</evidence>
<evidence type="ECO:0000256" key="1">
    <source>
        <dbReference type="SAM" id="MobiDB-lite"/>
    </source>
</evidence>
<protein>
    <submittedName>
        <fullName evidence="2">Uncharacterized protein</fullName>
    </submittedName>
</protein>
<keyword evidence="3" id="KW-1185">Reference proteome</keyword>
<dbReference type="Proteomes" id="UP001152798">
    <property type="component" value="Chromosome 2"/>
</dbReference>
<dbReference type="EMBL" id="OV725078">
    <property type="protein sequence ID" value="CAH1394386.1"/>
    <property type="molecule type" value="Genomic_DNA"/>
</dbReference>
<accession>A0A9P0EHU6</accession>
<name>A0A9P0EHU6_NEZVI</name>
<feature type="compositionally biased region" description="Low complexity" evidence="1">
    <location>
        <begin position="101"/>
        <end position="113"/>
    </location>
</feature>
<feature type="region of interest" description="Disordered" evidence="1">
    <location>
        <begin position="97"/>
        <end position="116"/>
    </location>
</feature>
<proteinExistence type="predicted"/>